<evidence type="ECO:0000256" key="8">
    <source>
        <dbReference type="ARBA" id="ARBA00022840"/>
    </source>
</evidence>
<dbReference type="CDD" id="cd09286">
    <property type="entry name" value="NMNAT_Eukarya"/>
    <property type="match status" value="1"/>
</dbReference>
<feature type="region of interest" description="Disordered" evidence="11">
    <location>
        <begin position="1139"/>
        <end position="1186"/>
    </location>
</feature>
<keyword evidence="8" id="KW-0067">ATP-binding</keyword>
<dbReference type="PANTHER" id="PTHR12039">
    <property type="entry name" value="NICOTINAMIDE MONONUCLEOTIDE ADENYLYLTRANSFERASE"/>
    <property type="match status" value="1"/>
</dbReference>
<comment type="pathway">
    <text evidence="1">Cofactor biosynthesis; NAD(+) biosynthesis; NAD(+) from nicotinamide D-ribonucleotide: step 1/1.</text>
</comment>
<dbReference type="PROSITE" id="PS51257">
    <property type="entry name" value="PROKAR_LIPOPROTEIN"/>
    <property type="match status" value="1"/>
</dbReference>
<dbReference type="InterPro" id="IPR005248">
    <property type="entry name" value="NadD/NMNAT"/>
</dbReference>
<keyword evidence="7" id="KW-0547">Nucleotide-binding</keyword>
<evidence type="ECO:0000256" key="3">
    <source>
        <dbReference type="ARBA" id="ARBA00007064"/>
    </source>
</evidence>
<comment type="similarity">
    <text evidence="3">Belongs to the eukaryotic NMN adenylyltransferase family.</text>
</comment>
<feature type="compositionally biased region" description="Polar residues" evidence="11">
    <location>
        <begin position="1164"/>
        <end position="1176"/>
    </location>
</feature>
<keyword evidence="5" id="KW-0808">Transferase</keyword>
<feature type="domain" description="Cytidyltransferase-like" evidence="12">
    <location>
        <begin position="93"/>
        <end position="299"/>
    </location>
</feature>
<sequence length="1275" mass="141923">MLRTISQLTTVVAPSQIWLKRQPVYSSCSVVGCLSGSRNDLSRIITRHPKCFEFCLREATRRKYQQYSEAAVITCSEINGEKMAPTRVILMSCGSYNPPTNMHLRMFEIARDHLHRMGTHIVVGGVISPVHDAYAKKELASATHRCAMLRLALQNSDWIRLSTWETRQNGWTKTRISLQYHQNLLNSVLYDPNIMKHNIPIEDLEWIPENIKNSPDHTPIQIKLLCGADLLESFGTYDLWAEEDIDAIVGEHGLVVITREGSNPNKFIYDSDILSKHMHNIYIVTEWIPNEISSTRIRRALKRGESVRYLVQDAVIDYVYKHGIYDAKTTASTIKLELTSPNANNYLTIDSKYQSTFLTPSPSDVTMESPSPIEIISIDVPDTVLRKNIQNATSVACVASRHATGASGLEEAREKFINALVAENGNAKHITTAKAAYPGLAKQIIATETGESQILDEVGFVDDDRRSVRKVVRVQPRSSQLDKMSVGVATSSKRESLSKPNAKESVEASESAIKSENSDTDRVDVGFENGRGKDREGRSSTSSSAVSSSTMYTVDNGEGRHEGALSDFSVDKENYRLTRYGLDDTAEDEVQDRRKGSRLGKQGSKDSVESQQENASLKDEYSDRKSSDEVYDQDSFLNDNVRCSNTQVLVLVSAMIHNPFDKEGTTLIVEENGVQGKSEITIYKGESDGNIDKLSLLVQSPVPSSLSDESTVKIQEIVDDGSENAKEYSDDSLALDEKSSKRDVSLEIDGKYVKSVVNSRKSPRKTKNGQMRVYDDEGESKQARRNEKIETKCADSGTQSEETFYKTVSKSSKASSSRSKSPRKEGKSRSSGQKAASNLKIYESTTVSDERTRKSKRYDASLKGSLDSVIATTDSRTASRRASRTEEMFSKKSKSYESIKKIQEICYEDPSKADSTSQLITTNELDMHTDEFCSLCCYGNELSLRTEELLGSPSHDNFYALRSNCSSIADEDSTECDICSSWNLQESSAALDRKLVCTTDTCDRLYEVCEICSKICATFDPEQEPGSFSGAREPIDLTPSRAFESSSKSLAKDSSRIGDSAATDPPLDEDSFEIENCGLQSGLELADERKSSEQDAEKQLSMSFNVSDTAIIKKKPRDKYFIPKDELAILASGSKRMNRKGSLLRKKPIEDSVNVSQDKRRYSSVDNLPSSKASSRGNEKVLRPKNSKLIGSADNIRASRSSRRCKSLQRSADNVRYVDSSTDNLDSLVESLTREDETHEGVNSMEKLKARDNETVKMILTKHGIKIISEKETAL</sequence>
<comment type="catalytic activity">
    <reaction evidence="10">
        <text>nicotinate beta-D-ribonucleotide + ATP + H(+) = deamido-NAD(+) + diphosphate</text>
        <dbReference type="Rhea" id="RHEA:22860"/>
        <dbReference type="ChEBI" id="CHEBI:15378"/>
        <dbReference type="ChEBI" id="CHEBI:30616"/>
        <dbReference type="ChEBI" id="CHEBI:33019"/>
        <dbReference type="ChEBI" id="CHEBI:57502"/>
        <dbReference type="ChEBI" id="CHEBI:58437"/>
        <dbReference type="EC" id="2.7.7.18"/>
    </reaction>
</comment>
<keyword evidence="6" id="KW-0548">Nucleotidyltransferase</keyword>
<dbReference type="InterPro" id="IPR051182">
    <property type="entry name" value="Euk_NMN_adenylyltrnsfrase"/>
</dbReference>
<evidence type="ECO:0000256" key="1">
    <source>
        <dbReference type="ARBA" id="ARBA00004658"/>
    </source>
</evidence>
<keyword evidence="9" id="KW-0520">NAD</keyword>
<organism evidence="13 14">
    <name type="scientific">Xylocopa violacea</name>
    <name type="common">Violet carpenter bee</name>
    <name type="synonym">Apis violacea</name>
    <dbReference type="NCBI Taxonomy" id="135666"/>
    <lineage>
        <taxon>Eukaryota</taxon>
        <taxon>Metazoa</taxon>
        <taxon>Ecdysozoa</taxon>
        <taxon>Arthropoda</taxon>
        <taxon>Hexapoda</taxon>
        <taxon>Insecta</taxon>
        <taxon>Pterygota</taxon>
        <taxon>Neoptera</taxon>
        <taxon>Endopterygota</taxon>
        <taxon>Hymenoptera</taxon>
        <taxon>Apocrita</taxon>
        <taxon>Aculeata</taxon>
        <taxon>Apoidea</taxon>
        <taxon>Anthophila</taxon>
        <taxon>Apidae</taxon>
        <taxon>Xylocopa</taxon>
        <taxon>Xylocopa</taxon>
    </lineage>
</organism>
<feature type="compositionally biased region" description="Polar residues" evidence="11">
    <location>
        <begin position="796"/>
        <end position="808"/>
    </location>
</feature>
<feature type="compositionally biased region" description="Basic and acidic residues" evidence="11">
    <location>
        <begin position="516"/>
        <end position="538"/>
    </location>
</feature>
<dbReference type="Proteomes" id="UP001642520">
    <property type="component" value="Unassembled WGS sequence"/>
</dbReference>
<dbReference type="EMBL" id="CAXAJV020001288">
    <property type="protein sequence ID" value="CAL7937629.1"/>
    <property type="molecule type" value="Genomic_DNA"/>
</dbReference>
<evidence type="ECO:0000313" key="14">
    <source>
        <dbReference type="Proteomes" id="UP001642520"/>
    </source>
</evidence>
<dbReference type="SUPFAM" id="SSF52374">
    <property type="entry name" value="Nucleotidylyl transferase"/>
    <property type="match status" value="1"/>
</dbReference>
<comment type="caution">
    <text evidence="13">The sequence shown here is derived from an EMBL/GenBank/DDBJ whole genome shotgun (WGS) entry which is preliminary data.</text>
</comment>
<proteinExistence type="inferred from homology"/>
<feature type="compositionally biased region" description="Basic and acidic residues" evidence="11">
    <location>
        <begin position="773"/>
        <end position="793"/>
    </location>
</feature>
<dbReference type="Pfam" id="PF01467">
    <property type="entry name" value="CTP_transf_like"/>
    <property type="match status" value="1"/>
</dbReference>
<feature type="compositionally biased region" description="Basic and acidic residues" evidence="11">
    <location>
        <begin position="848"/>
        <end position="859"/>
    </location>
</feature>
<evidence type="ECO:0000256" key="5">
    <source>
        <dbReference type="ARBA" id="ARBA00022679"/>
    </source>
</evidence>
<dbReference type="Gene3D" id="3.40.50.620">
    <property type="entry name" value="HUPs"/>
    <property type="match status" value="1"/>
</dbReference>
<evidence type="ECO:0000256" key="7">
    <source>
        <dbReference type="ARBA" id="ARBA00022741"/>
    </source>
</evidence>
<feature type="region of interest" description="Disordered" evidence="11">
    <location>
        <begin position="471"/>
        <end position="566"/>
    </location>
</feature>
<evidence type="ECO:0000256" key="2">
    <source>
        <dbReference type="ARBA" id="ARBA00005019"/>
    </source>
</evidence>
<feature type="compositionally biased region" description="Basic and acidic residues" evidence="11">
    <location>
        <begin position="557"/>
        <end position="566"/>
    </location>
</feature>
<evidence type="ECO:0000256" key="9">
    <source>
        <dbReference type="ARBA" id="ARBA00023027"/>
    </source>
</evidence>
<feature type="compositionally biased region" description="Basic and acidic residues" evidence="11">
    <location>
        <begin position="616"/>
        <end position="627"/>
    </location>
</feature>
<feature type="compositionally biased region" description="Low complexity" evidence="11">
    <location>
        <begin position="809"/>
        <end position="819"/>
    </location>
</feature>
<evidence type="ECO:0000256" key="11">
    <source>
        <dbReference type="SAM" id="MobiDB-lite"/>
    </source>
</evidence>
<keyword evidence="14" id="KW-1185">Reference proteome</keyword>
<feature type="compositionally biased region" description="Basic and acidic residues" evidence="11">
    <location>
        <begin position="492"/>
        <end position="506"/>
    </location>
</feature>
<evidence type="ECO:0000256" key="10">
    <source>
        <dbReference type="ARBA" id="ARBA00048721"/>
    </source>
</evidence>
<comment type="pathway">
    <text evidence="2">Cofactor biosynthesis; NAD(+) biosynthesis; deamido-NAD(+) from nicotinate D-ribonucleotide: step 1/1.</text>
</comment>
<protein>
    <recommendedName>
        <fullName evidence="12">Cytidyltransferase-like domain-containing protein</fullName>
    </recommendedName>
</protein>
<dbReference type="PANTHER" id="PTHR12039:SF0">
    <property type="entry name" value="NICOTINAMIDE-NUCLEOTIDE ADENYLYLTRANSFERASE"/>
    <property type="match status" value="1"/>
</dbReference>
<keyword evidence="4" id="KW-0662">Pyridine nucleotide biosynthesis</keyword>
<dbReference type="InterPro" id="IPR004821">
    <property type="entry name" value="Cyt_trans-like"/>
</dbReference>
<reference evidence="13 14" key="1">
    <citation type="submission" date="2024-08" db="EMBL/GenBank/DDBJ databases">
        <authorList>
            <person name="Will J Nash"/>
            <person name="Angela Man"/>
            <person name="Seanna McTaggart"/>
            <person name="Kendall Baker"/>
            <person name="Tom Barker"/>
            <person name="Leah Catchpole"/>
            <person name="Alex Durrant"/>
            <person name="Karim Gharbi"/>
            <person name="Naomi Irish"/>
            <person name="Gemy Kaithakottil"/>
            <person name="Debby Ku"/>
            <person name="Aaliyah Providence"/>
            <person name="Felix Shaw"/>
            <person name="David Swarbreck"/>
            <person name="Chris Watkins"/>
            <person name="Ann M. McCartney"/>
            <person name="Giulio Formenti"/>
            <person name="Alice Mouton"/>
            <person name="Noel Vella"/>
            <person name="Bjorn M von Reumont"/>
            <person name="Adriana Vella"/>
            <person name="Wilfried Haerty"/>
        </authorList>
    </citation>
    <scope>NUCLEOTIDE SEQUENCE [LARGE SCALE GENOMIC DNA]</scope>
</reference>
<accession>A0ABP1N9F8</accession>
<dbReference type="InterPro" id="IPR014729">
    <property type="entry name" value="Rossmann-like_a/b/a_fold"/>
</dbReference>
<name>A0ABP1N9F8_XYLVO</name>
<gene>
    <name evidence="13" type="ORF">XYLVIOL_LOCUS2829</name>
</gene>
<evidence type="ECO:0000259" key="12">
    <source>
        <dbReference type="Pfam" id="PF01467"/>
    </source>
</evidence>
<evidence type="ECO:0000256" key="4">
    <source>
        <dbReference type="ARBA" id="ARBA00022642"/>
    </source>
</evidence>
<dbReference type="InterPro" id="IPR045094">
    <property type="entry name" value="NMNAT_euk"/>
</dbReference>
<feature type="region of interest" description="Disordered" evidence="11">
    <location>
        <begin position="1022"/>
        <end position="1071"/>
    </location>
</feature>
<feature type="region of interest" description="Disordered" evidence="11">
    <location>
        <begin position="757"/>
        <end position="859"/>
    </location>
</feature>
<feature type="compositionally biased region" description="Low complexity" evidence="11">
    <location>
        <begin position="539"/>
        <end position="550"/>
    </location>
</feature>
<evidence type="ECO:0000256" key="6">
    <source>
        <dbReference type="ARBA" id="ARBA00022695"/>
    </source>
</evidence>
<evidence type="ECO:0000313" key="13">
    <source>
        <dbReference type="EMBL" id="CAL7937629.1"/>
    </source>
</evidence>
<feature type="region of interest" description="Disordered" evidence="11">
    <location>
        <begin position="586"/>
        <end position="627"/>
    </location>
</feature>
<dbReference type="NCBIfam" id="TIGR00482">
    <property type="entry name" value="nicotinate (nicotinamide) nucleotide adenylyltransferase"/>
    <property type="match status" value="1"/>
</dbReference>